<feature type="region of interest" description="Disordered" evidence="1">
    <location>
        <begin position="1"/>
        <end position="29"/>
    </location>
</feature>
<evidence type="ECO:0000313" key="2">
    <source>
        <dbReference type="EMBL" id="EJK63852.1"/>
    </source>
</evidence>
<protein>
    <submittedName>
        <fullName evidence="2">Uncharacterized protein</fullName>
    </submittedName>
</protein>
<evidence type="ECO:0000256" key="1">
    <source>
        <dbReference type="SAM" id="MobiDB-lite"/>
    </source>
</evidence>
<evidence type="ECO:0000313" key="3">
    <source>
        <dbReference type="Proteomes" id="UP000266841"/>
    </source>
</evidence>
<feature type="non-terminal residue" evidence="2">
    <location>
        <position position="1"/>
    </location>
</feature>
<gene>
    <name evidence="2" type="ORF">THAOC_15464</name>
</gene>
<dbReference type="Proteomes" id="UP000266841">
    <property type="component" value="Unassembled WGS sequence"/>
</dbReference>
<dbReference type="AlphaFoldDB" id="K0T061"/>
<feature type="region of interest" description="Disordered" evidence="1">
    <location>
        <begin position="303"/>
        <end position="326"/>
    </location>
</feature>
<dbReference type="OrthoDB" id="10661501at2759"/>
<reference evidence="2 3" key="1">
    <citation type="journal article" date="2012" name="Genome Biol.">
        <title>Genome and low-iron response of an oceanic diatom adapted to chronic iron limitation.</title>
        <authorList>
            <person name="Lommer M."/>
            <person name="Specht M."/>
            <person name="Roy A.S."/>
            <person name="Kraemer L."/>
            <person name="Andreson R."/>
            <person name="Gutowska M.A."/>
            <person name="Wolf J."/>
            <person name="Bergner S.V."/>
            <person name="Schilhabel M.B."/>
            <person name="Klostermeier U.C."/>
            <person name="Beiko R.G."/>
            <person name="Rosenstiel P."/>
            <person name="Hippler M."/>
            <person name="Laroche J."/>
        </authorList>
    </citation>
    <scope>NUCLEOTIDE SEQUENCE [LARGE SCALE GENOMIC DNA]</scope>
    <source>
        <strain evidence="2 3">CCMP1005</strain>
    </source>
</reference>
<organism evidence="2 3">
    <name type="scientific">Thalassiosira oceanica</name>
    <name type="common">Marine diatom</name>
    <dbReference type="NCBI Taxonomy" id="159749"/>
    <lineage>
        <taxon>Eukaryota</taxon>
        <taxon>Sar</taxon>
        <taxon>Stramenopiles</taxon>
        <taxon>Ochrophyta</taxon>
        <taxon>Bacillariophyta</taxon>
        <taxon>Coscinodiscophyceae</taxon>
        <taxon>Thalassiosirophycidae</taxon>
        <taxon>Thalassiosirales</taxon>
        <taxon>Thalassiosiraceae</taxon>
        <taxon>Thalassiosira</taxon>
    </lineage>
</organism>
<accession>K0T061</accession>
<keyword evidence="3" id="KW-1185">Reference proteome</keyword>
<feature type="compositionally biased region" description="Basic and acidic residues" evidence="1">
    <location>
        <begin position="402"/>
        <end position="426"/>
    </location>
</feature>
<feature type="region of interest" description="Disordered" evidence="1">
    <location>
        <begin position="398"/>
        <end position="426"/>
    </location>
</feature>
<feature type="region of interest" description="Disordered" evidence="1">
    <location>
        <begin position="350"/>
        <end position="369"/>
    </location>
</feature>
<dbReference type="eggNOG" id="ENOG502RWW9">
    <property type="taxonomic scope" value="Eukaryota"/>
</dbReference>
<name>K0T061_THAOC</name>
<comment type="caution">
    <text evidence="2">The sequence shown here is derived from an EMBL/GenBank/DDBJ whole genome shotgun (WGS) entry which is preliminary data.</text>
</comment>
<proteinExistence type="predicted"/>
<dbReference type="EMBL" id="AGNL01017952">
    <property type="protein sequence ID" value="EJK63852.1"/>
    <property type="molecule type" value="Genomic_DNA"/>
</dbReference>
<sequence>SPKVSSTEILTVGRPPTRSPAVRSPPRGGAMGVKLLDSRDYYGDEIRYVRGGQVIGSAKARLGGGKRTFSIGRKGGAARGQRQFYTSEGMTEAWAGSSQVMLSKSSTLGENFILIPDVDWIELQITRNSPEVKSFGGLGSSSFVFRDKSEPDVNGLDEDVGAGLASSPGAPQRLPLPRILDPPRAYEDVGNPAMLSAFEGSSSVVLYSITASGNTRTSMGAATFSADALGRFNVNSNTNLWHALLTGLVPRPMDAWPSWSHNSLAQVREDGFTLMYRADDRMEARLSLTKLAREYGQRHIYEFETHREGSDGDGPETDGGGSIRRVGKDGSVIIIPALPDDRSDVMIRRTVSTAPRKPNKPPEEEPTVVMRRVKEMPVEDELTMRTWEGPPLEEIKWVTNPSKEEKDAIRKKVAEANGGKDTRNNN</sequence>